<dbReference type="STRING" id="112498.A0A2D3UL81"/>
<comment type="subcellular location">
    <subcellularLocation>
        <location evidence="1">Membrane</location>
        <topology evidence="1">Multi-pass membrane protein</topology>
    </subcellularLocation>
</comment>
<evidence type="ECO:0000256" key="6">
    <source>
        <dbReference type="SAM" id="MobiDB-lite"/>
    </source>
</evidence>
<feature type="transmembrane region" description="Helical" evidence="7">
    <location>
        <begin position="58"/>
        <end position="78"/>
    </location>
</feature>
<dbReference type="Gene3D" id="1.20.1250.20">
    <property type="entry name" value="MFS general substrate transporter like domains"/>
    <property type="match status" value="1"/>
</dbReference>
<dbReference type="RefSeq" id="XP_023620940.1">
    <property type="nucleotide sequence ID" value="XM_023765172.1"/>
</dbReference>
<accession>A0A2D3UL81</accession>
<evidence type="ECO:0000256" key="7">
    <source>
        <dbReference type="SAM" id="Phobius"/>
    </source>
</evidence>
<dbReference type="GO" id="GO:0005886">
    <property type="term" value="C:plasma membrane"/>
    <property type="evidence" value="ECO:0007669"/>
    <property type="project" value="TreeGrafter"/>
</dbReference>
<dbReference type="PANTHER" id="PTHR23502:SF51">
    <property type="entry name" value="QUINIDINE RESISTANCE PROTEIN 1-RELATED"/>
    <property type="match status" value="1"/>
</dbReference>
<dbReference type="GeneID" id="35595424"/>
<dbReference type="AlphaFoldDB" id="A0A2D3UL81"/>
<feature type="transmembrane region" description="Helical" evidence="7">
    <location>
        <begin position="461"/>
        <end position="479"/>
    </location>
</feature>
<feature type="domain" description="Major facilitator superfamily (MFS) profile" evidence="8">
    <location>
        <begin position="59"/>
        <end position="516"/>
    </location>
</feature>
<keyword evidence="4 7" id="KW-1133">Transmembrane helix</keyword>
<feature type="compositionally biased region" description="Low complexity" evidence="6">
    <location>
        <begin position="15"/>
        <end position="27"/>
    </location>
</feature>
<feature type="transmembrane region" description="Helical" evidence="7">
    <location>
        <begin position="213"/>
        <end position="233"/>
    </location>
</feature>
<dbReference type="InterPro" id="IPR020846">
    <property type="entry name" value="MFS_dom"/>
</dbReference>
<feature type="transmembrane region" description="Helical" evidence="7">
    <location>
        <begin position="90"/>
        <end position="113"/>
    </location>
</feature>
<organism evidence="9 10">
    <name type="scientific">Ramularia collo-cygni</name>
    <dbReference type="NCBI Taxonomy" id="112498"/>
    <lineage>
        <taxon>Eukaryota</taxon>
        <taxon>Fungi</taxon>
        <taxon>Dikarya</taxon>
        <taxon>Ascomycota</taxon>
        <taxon>Pezizomycotina</taxon>
        <taxon>Dothideomycetes</taxon>
        <taxon>Dothideomycetidae</taxon>
        <taxon>Mycosphaerellales</taxon>
        <taxon>Mycosphaerellaceae</taxon>
        <taxon>Ramularia</taxon>
    </lineage>
</organism>
<feature type="transmembrane region" description="Helical" evidence="7">
    <location>
        <begin position="338"/>
        <end position="360"/>
    </location>
</feature>
<dbReference type="InterPro" id="IPR036259">
    <property type="entry name" value="MFS_trans_sf"/>
</dbReference>
<sequence length="540" mass="58499">MASMTEKALEAGNIPTSPAAFAATPSPKADQQHEPSTMYDDAVEKEDFSVFTVGQKRAIILTASFAAWFSPMSGSIYYPATTQISKDLGVSVAEINITVTTYLIVQGLAPMMIAGFSDKAGRKPAYAICFTIYIIANLALSLQNSYVALLVLRMLQSAGSSGTIALANGVVGDCIVSAERGQYVAFASLPSILGPSVSPVLGGLLSQFLGWHWIFWFLLILSGSFCIPLMLFLPETCRKIVGNGSVPPPWTSWNLSDRRRFKKRASKGIPVDEQKLADLRQNYRISFPNPMTTLVVLADFETALILIATAFSYVLYYAVSAGASKNFSTLYGFNELQVSLMFIPLGAGSLISAFTTGMLVDWNYRRHAKALNFPMVKNRQVDLSDFPIEKARMQVAIPMLFFSAASCIGYGWMLTHKISLAGPIIMLFILGYGLIAGSQVLTVFMIDIYPSQPATATAANNLVRCLLGAGASAAITPMSDALGTGWAYTIFSAFLLLSTIGPVASMRYGISWRKAKKDKAAMRQSKRMAKTKKTNEEASA</sequence>
<gene>
    <name evidence="9" type="ORF">RCC_00017</name>
</gene>
<keyword evidence="2" id="KW-0813">Transport</keyword>
<evidence type="ECO:0000256" key="3">
    <source>
        <dbReference type="ARBA" id="ARBA00022692"/>
    </source>
</evidence>
<keyword evidence="5 7" id="KW-0472">Membrane</keyword>
<dbReference type="PANTHER" id="PTHR23502">
    <property type="entry name" value="MAJOR FACILITATOR SUPERFAMILY"/>
    <property type="match status" value="1"/>
</dbReference>
<feature type="transmembrane region" description="Helical" evidence="7">
    <location>
        <begin position="294"/>
        <end position="318"/>
    </location>
</feature>
<feature type="transmembrane region" description="Helical" evidence="7">
    <location>
        <begin position="425"/>
        <end position="449"/>
    </location>
</feature>
<dbReference type="InterPro" id="IPR011701">
    <property type="entry name" value="MFS"/>
</dbReference>
<keyword evidence="10" id="KW-1185">Reference proteome</keyword>
<dbReference type="Pfam" id="PF07690">
    <property type="entry name" value="MFS_1"/>
    <property type="match status" value="1"/>
</dbReference>
<feature type="transmembrane region" description="Helical" evidence="7">
    <location>
        <begin position="485"/>
        <end position="510"/>
    </location>
</feature>
<evidence type="ECO:0000313" key="10">
    <source>
        <dbReference type="Proteomes" id="UP000225277"/>
    </source>
</evidence>
<feature type="region of interest" description="Disordered" evidence="6">
    <location>
        <begin position="1"/>
        <end position="38"/>
    </location>
</feature>
<dbReference type="GO" id="GO:0022857">
    <property type="term" value="F:transmembrane transporter activity"/>
    <property type="evidence" value="ECO:0007669"/>
    <property type="project" value="InterPro"/>
</dbReference>
<evidence type="ECO:0000313" key="9">
    <source>
        <dbReference type="EMBL" id="CZT14042.1"/>
    </source>
</evidence>
<reference evidence="9 10" key="1">
    <citation type="submission" date="2016-03" db="EMBL/GenBank/DDBJ databases">
        <authorList>
            <person name="Ploux O."/>
        </authorList>
    </citation>
    <scope>NUCLEOTIDE SEQUENCE [LARGE SCALE GENOMIC DNA]</scope>
    <source>
        <strain evidence="9 10">URUG2</strain>
    </source>
</reference>
<dbReference type="Proteomes" id="UP000225277">
    <property type="component" value="Unassembled WGS sequence"/>
</dbReference>
<dbReference type="OrthoDB" id="2441642at2759"/>
<feature type="region of interest" description="Disordered" evidence="6">
    <location>
        <begin position="519"/>
        <end position="540"/>
    </location>
</feature>
<keyword evidence="3 7" id="KW-0812">Transmembrane</keyword>
<evidence type="ECO:0000256" key="1">
    <source>
        <dbReference type="ARBA" id="ARBA00004141"/>
    </source>
</evidence>
<protein>
    <submittedName>
        <fullName evidence="9">Related to MFS multidrug transporter</fullName>
    </submittedName>
</protein>
<evidence type="ECO:0000256" key="4">
    <source>
        <dbReference type="ARBA" id="ARBA00022989"/>
    </source>
</evidence>
<name>A0A2D3UL81_9PEZI</name>
<feature type="transmembrane region" description="Helical" evidence="7">
    <location>
        <begin position="125"/>
        <end position="142"/>
    </location>
</feature>
<dbReference type="EMBL" id="FJUY01000001">
    <property type="protein sequence ID" value="CZT14042.1"/>
    <property type="molecule type" value="Genomic_DNA"/>
</dbReference>
<evidence type="ECO:0000259" key="8">
    <source>
        <dbReference type="PROSITE" id="PS50850"/>
    </source>
</evidence>
<dbReference type="FunFam" id="1.20.1720.10:FF:000009">
    <property type="entry name" value="MFS multidrug transporter"/>
    <property type="match status" value="1"/>
</dbReference>
<evidence type="ECO:0000256" key="2">
    <source>
        <dbReference type="ARBA" id="ARBA00022448"/>
    </source>
</evidence>
<evidence type="ECO:0000256" key="5">
    <source>
        <dbReference type="ARBA" id="ARBA00023136"/>
    </source>
</evidence>
<feature type="transmembrane region" description="Helical" evidence="7">
    <location>
        <begin position="395"/>
        <end position="413"/>
    </location>
</feature>
<dbReference type="PROSITE" id="PS50850">
    <property type="entry name" value="MFS"/>
    <property type="match status" value="1"/>
</dbReference>
<proteinExistence type="predicted"/>
<dbReference type="SUPFAM" id="SSF103473">
    <property type="entry name" value="MFS general substrate transporter"/>
    <property type="match status" value="1"/>
</dbReference>